<evidence type="ECO:0000313" key="2">
    <source>
        <dbReference type="Proteomes" id="UP000094707"/>
    </source>
</evidence>
<protein>
    <submittedName>
        <fullName evidence="1">Haloacid dehalogenase domain protein hydrolase</fullName>
    </submittedName>
</protein>
<dbReference type="Gene3D" id="1.10.150.240">
    <property type="entry name" value="Putative phosphatase, domain 2"/>
    <property type="match status" value="1"/>
</dbReference>
<dbReference type="InterPro" id="IPR023198">
    <property type="entry name" value="PGP-like_dom2"/>
</dbReference>
<dbReference type="AlphaFoldDB" id="A0A1D3KZC5"/>
<keyword evidence="1" id="KW-0378">Hydrolase</keyword>
<dbReference type="OrthoDB" id="82046at2157"/>
<evidence type="ECO:0000313" key="1">
    <source>
        <dbReference type="EMBL" id="SCG84675.1"/>
    </source>
</evidence>
<accession>A0A1D3KZC5</accession>
<dbReference type="PANTHER" id="PTHR43885:SF1">
    <property type="entry name" value="SUPERFAMILY HYDROLASE, PUTATIVE (AFU_ORTHOLOGUE AFUA_4G13290)-RELATED"/>
    <property type="match status" value="1"/>
</dbReference>
<dbReference type="EMBL" id="LT607756">
    <property type="protein sequence ID" value="SCG84675.1"/>
    <property type="molecule type" value="Genomic_DNA"/>
</dbReference>
<dbReference type="PATRIC" id="fig|129848.4.peg.91"/>
<dbReference type="InterPro" id="IPR036412">
    <property type="entry name" value="HAD-like_sf"/>
</dbReference>
<dbReference type="GeneID" id="30410953"/>
<dbReference type="Pfam" id="PF13419">
    <property type="entry name" value="HAD_2"/>
    <property type="match status" value="1"/>
</dbReference>
<dbReference type="KEGG" id="mcub:MCBB_0087"/>
<reference evidence="1 2" key="1">
    <citation type="submission" date="2016-08" db="EMBL/GenBank/DDBJ databases">
        <authorList>
            <person name="Seilhamer J.J."/>
        </authorList>
    </citation>
    <scope>NUCLEOTIDE SEQUENCE [LARGE SCALE GENOMIC DNA]</scope>
    <source>
        <strain evidence="1">Buetzberg</strain>
    </source>
</reference>
<dbReference type="Gene3D" id="3.40.50.1000">
    <property type="entry name" value="HAD superfamily/HAD-like"/>
    <property type="match status" value="1"/>
</dbReference>
<dbReference type="SUPFAM" id="SSF56784">
    <property type="entry name" value="HAD-like"/>
    <property type="match status" value="1"/>
</dbReference>
<proteinExistence type="predicted"/>
<gene>
    <name evidence="1" type="ORF">MCBB_0087</name>
</gene>
<dbReference type="RefSeq" id="WP_071905757.1">
    <property type="nucleotide sequence ID" value="NZ_LT607756.1"/>
</dbReference>
<dbReference type="InterPro" id="IPR023214">
    <property type="entry name" value="HAD_sf"/>
</dbReference>
<sequence length="243" mass="26757">MDHPKNLILFDIDKTLLVGSHYHYMAMKHAVLDVYGIKNPKSVANLQGMTDLQILCNILSQEDLDEETIRAGVHECMNRMASYFQDNLFKENLIPLAGAKNVLENLKMIGIPTGLVTGNMEPIAWLKLGKVGLREYFKFGGFGNEAAQRSVVVKLALQRADDIYGAFDRKNVFVVGDTPRDILSGQKSCVRTVGVATGDFAVDELEAAGADFVLENLEDIQGILKIASESGIDVNPDSYPVQH</sequence>
<organism evidence="1 2">
    <name type="scientific">Methanobacterium congolense</name>
    <dbReference type="NCBI Taxonomy" id="118062"/>
    <lineage>
        <taxon>Archaea</taxon>
        <taxon>Methanobacteriati</taxon>
        <taxon>Methanobacteriota</taxon>
        <taxon>Methanomada group</taxon>
        <taxon>Methanobacteria</taxon>
        <taxon>Methanobacteriales</taxon>
        <taxon>Methanobacteriaceae</taxon>
        <taxon>Methanobacterium</taxon>
    </lineage>
</organism>
<dbReference type="STRING" id="118062.MCBB_0087"/>
<name>A0A1D3KZC5_9EURY</name>
<keyword evidence="2" id="KW-1185">Reference proteome</keyword>
<dbReference type="GO" id="GO:0016787">
    <property type="term" value="F:hydrolase activity"/>
    <property type="evidence" value="ECO:0007669"/>
    <property type="project" value="UniProtKB-KW"/>
</dbReference>
<dbReference type="Proteomes" id="UP000094707">
    <property type="component" value="Chromosome I"/>
</dbReference>
<dbReference type="InterPro" id="IPR041492">
    <property type="entry name" value="HAD_2"/>
</dbReference>
<dbReference type="PANTHER" id="PTHR43885">
    <property type="entry name" value="HALOACID DEHALOGENASE-LIKE HYDROLASE"/>
    <property type="match status" value="1"/>
</dbReference>